<name>A0AAD7L0Q4_QUISA</name>
<evidence type="ECO:0000256" key="2">
    <source>
        <dbReference type="ARBA" id="ARBA00004496"/>
    </source>
</evidence>
<dbReference type="GO" id="GO:0005737">
    <property type="term" value="C:cytoplasm"/>
    <property type="evidence" value="ECO:0007669"/>
    <property type="project" value="UniProtKB-SubCell"/>
</dbReference>
<dbReference type="KEGG" id="qsa:O6P43_029646"/>
<feature type="domain" description="Essential protein Yae1 N-terminal" evidence="5">
    <location>
        <begin position="78"/>
        <end position="115"/>
    </location>
</feature>
<proteinExistence type="predicted"/>
<dbReference type="GO" id="GO:0005634">
    <property type="term" value="C:nucleus"/>
    <property type="evidence" value="ECO:0007669"/>
    <property type="project" value="UniProtKB-SubCell"/>
</dbReference>
<evidence type="ECO:0000256" key="3">
    <source>
        <dbReference type="ARBA" id="ARBA00022490"/>
    </source>
</evidence>
<evidence type="ECO:0000256" key="4">
    <source>
        <dbReference type="ARBA" id="ARBA00023242"/>
    </source>
</evidence>
<evidence type="ECO:0000313" key="7">
    <source>
        <dbReference type="Proteomes" id="UP001163823"/>
    </source>
</evidence>
<evidence type="ECO:0000313" key="6">
    <source>
        <dbReference type="EMBL" id="KAJ7949292.1"/>
    </source>
</evidence>
<dbReference type="Pfam" id="PF09811">
    <property type="entry name" value="Yae1_N"/>
    <property type="match status" value="1"/>
</dbReference>
<sequence>MEGRFAEELYSESLQLSKIEPGPLSVAGNIHNVSDVCDGDDSFQGDGSLWDDFDGELNKTSDLDREWQRRHDQFHTIGYRDGVIAGKQASPQEGFNIGFKESVLVGYNWGLVRGVTSVLASLPDELKEKLVETQVKREAYQKLNESVHSLSTTDALRLFNDDIMEKTVEQNGSTEVSSRLGLREQTSEKCHHLGRYFGELQLLLDESPSIDVNIPAQK</sequence>
<keyword evidence="3" id="KW-0963">Cytoplasm</keyword>
<dbReference type="Proteomes" id="UP001163823">
    <property type="component" value="Chromosome 12"/>
</dbReference>
<keyword evidence="4" id="KW-0539">Nucleus</keyword>
<dbReference type="InterPro" id="IPR038881">
    <property type="entry name" value="Yae1-like"/>
</dbReference>
<dbReference type="AlphaFoldDB" id="A0AAD7L0Q4"/>
<gene>
    <name evidence="6" type="ORF">O6P43_029646</name>
</gene>
<keyword evidence="7" id="KW-1185">Reference proteome</keyword>
<protein>
    <submittedName>
        <fullName evidence="6">Essential protein Yae1, N-terminal</fullName>
    </submittedName>
</protein>
<dbReference type="InterPro" id="IPR019191">
    <property type="entry name" value="Essential_protein_Yae1_N"/>
</dbReference>
<comment type="subcellular location">
    <subcellularLocation>
        <location evidence="2">Cytoplasm</location>
    </subcellularLocation>
    <subcellularLocation>
        <location evidence="1">Nucleus</location>
    </subcellularLocation>
</comment>
<dbReference type="EMBL" id="JARAOO010000012">
    <property type="protein sequence ID" value="KAJ7949292.1"/>
    <property type="molecule type" value="Genomic_DNA"/>
</dbReference>
<dbReference type="EMBL" id="JARAOO010000012">
    <property type="protein sequence ID" value="KAJ7949293.1"/>
    <property type="molecule type" value="Genomic_DNA"/>
</dbReference>
<dbReference type="PANTHER" id="PTHR18829">
    <property type="entry name" value="PROTEIN YAE1 HOMOLOG"/>
    <property type="match status" value="1"/>
</dbReference>
<dbReference type="PANTHER" id="PTHR18829:SF0">
    <property type="entry name" value="PROTEIN YAE1 HOMOLOG"/>
    <property type="match status" value="1"/>
</dbReference>
<organism evidence="6 7">
    <name type="scientific">Quillaja saponaria</name>
    <name type="common">Soap bark tree</name>
    <dbReference type="NCBI Taxonomy" id="32244"/>
    <lineage>
        <taxon>Eukaryota</taxon>
        <taxon>Viridiplantae</taxon>
        <taxon>Streptophyta</taxon>
        <taxon>Embryophyta</taxon>
        <taxon>Tracheophyta</taxon>
        <taxon>Spermatophyta</taxon>
        <taxon>Magnoliopsida</taxon>
        <taxon>eudicotyledons</taxon>
        <taxon>Gunneridae</taxon>
        <taxon>Pentapetalae</taxon>
        <taxon>rosids</taxon>
        <taxon>fabids</taxon>
        <taxon>Fabales</taxon>
        <taxon>Quillajaceae</taxon>
        <taxon>Quillaja</taxon>
    </lineage>
</organism>
<accession>A0AAD7L0Q4</accession>
<reference evidence="6" key="1">
    <citation type="journal article" date="2023" name="Science">
        <title>Elucidation of the pathway for biosynthesis of saponin adjuvants from the soapbark tree.</title>
        <authorList>
            <person name="Reed J."/>
            <person name="Orme A."/>
            <person name="El-Demerdash A."/>
            <person name="Owen C."/>
            <person name="Martin L.B.B."/>
            <person name="Misra R.C."/>
            <person name="Kikuchi S."/>
            <person name="Rejzek M."/>
            <person name="Martin A.C."/>
            <person name="Harkess A."/>
            <person name="Leebens-Mack J."/>
            <person name="Louveau T."/>
            <person name="Stephenson M.J."/>
            <person name="Osbourn A."/>
        </authorList>
    </citation>
    <scope>NUCLEOTIDE SEQUENCE</scope>
    <source>
        <strain evidence="6">S10</strain>
    </source>
</reference>
<comment type="caution">
    <text evidence="6">The sequence shown here is derived from an EMBL/GenBank/DDBJ whole genome shotgun (WGS) entry which is preliminary data.</text>
</comment>
<evidence type="ECO:0000256" key="1">
    <source>
        <dbReference type="ARBA" id="ARBA00004123"/>
    </source>
</evidence>
<evidence type="ECO:0000259" key="5">
    <source>
        <dbReference type="Pfam" id="PF09811"/>
    </source>
</evidence>